<feature type="active site" evidence="10">
    <location>
        <position position="48"/>
    </location>
</feature>
<gene>
    <name evidence="10 11" type="primary">fabZ</name>
    <name evidence="11" type="ORF">LZ480_01685</name>
</gene>
<sequence>MLNAEQIQNILPHRYPFLLVDRILEIEEGKRAIGLKNVSINEQFFNGHFPGYPVMPGVLIVEALAQVGGVALLNTPAYKGRLVFLTGIDNCRFKRQVVPGDQLKLEVEFIKLRGQMGKGKAIATVDGELACECEILFAIGPEQP</sequence>
<dbReference type="InterPro" id="IPR010084">
    <property type="entry name" value="FabZ"/>
</dbReference>
<dbReference type="NCBIfam" id="TIGR01750">
    <property type="entry name" value="fabZ"/>
    <property type="match status" value="1"/>
</dbReference>
<protein>
    <recommendedName>
        <fullName evidence="10">3-hydroxyacyl-[acyl-carrier-protein] dehydratase FabZ</fullName>
        <ecNumber evidence="10">4.2.1.59</ecNumber>
    </recommendedName>
    <alternativeName>
        <fullName evidence="10">(3R)-hydroxymyristoyl-[acyl-carrier-protein] dehydratase</fullName>
        <shortName evidence="10">(3R)-hydroxymyristoyl-ACP dehydrase</shortName>
    </alternativeName>
    <alternativeName>
        <fullName evidence="10">Beta-hydroxyacyl-ACP dehydratase</fullName>
    </alternativeName>
</protein>
<organism evidence="11 12">
    <name type="scientific">Solibacillus palustris</name>
    <dbReference type="NCBI Taxonomy" id="2908203"/>
    <lineage>
        <taxon>Bacteria</taxon>
        <taxon>Bacillati</taxon>
        <taxon>Bacillota</taxon>
        <taxon>Bacilli</taxon>
        <taxon>Bacillales</taxon>
        <taxon>Caryophanaceae</taxon>
        <taxon>Solibacillus</taxon>
    </lineage>
</organism>
<dbReference type="EC" id="4.2.1.59" evidence="10"/>
<evidence type="ECO:0000313" key="11">
    <source>
        <dbReference type="EMBL" id="MCH7320584.1"/>
    </source>
</evidence>
<comment type="function">
    <text evidence="9 10">Involved in unsaturated fatty acids biosynthesis. Catalyzes the dehydration of short chain beta-hydroxyacyl-ACPs and long chain saturated and unsaturated beta-hydroxyacyl-ACPs.</text>
</comment>
<dbReference type="PANTHER" id="PTHR30272:SF1">
    <property type="entry name" value="3-HYDROXYACYL-[ACYL-CARRIER-PROTEIN] DEHYDRATASE"/>
    <property type="match status" value="1"/>
</dbReference>
<comment type="caution">
    <text evidence="11">The sequence shown here is derived from an EMBL/GenBank/DDBJ whole genome shotgun (WGS) entry which is preliminary data.</text>
</comment>
<keyword evidence="6 10" id="KW-0441">Lipid A biosynthesis</keyword>
<evidence type="ECO:0000256" key="7">
    <source>
        <dbReference type="ARBA" id="ARBA00023098"/>
    </source>
</evidence>
<dbReference type="PANTHER" id="PTHR30272">
    <property type="entry name" value="3-HYDROXYACYL-[ACYL-CARRIER-PROTEIN] DEHYDRATASE"/>
    <property type="match status" value="1"/>
</dbReference>
<comment type="catalytic activity">
    <reaction evidence="1 10">
        <text>a (3R)-hydroxyacyl-[ACP] = a (2E)-enoyl-[ACP] + H2O</text>
        <dbReference type="Rhea" id="RHEA:13097"/>
        <dbReference type="Rhea" id="RHEA-COMP:9925"/>
        <dbReference type="Rhea" id="RHEA-COMP:9945"/>
        <dbReference type="ChEBI" id="CHEBI:15377"/>
        <dbReference type="ChEBI" id="CHEBI:78784"/>
        <dbReference type="ChEBI" id="CHEBI:78827"/>
        <dbReference type="EC" id="4.2.1.59"/>
    </reaction>
</comment>
<evidence type="ECO:0000256" key="10">
    <source>
        <dbReference type="HAMAP-Rule" id="MF_00406"/>
    </source>
</evidence>
<reference evidence="11 12" key="1">
    <citation type="submission" date="2022-03" db="EMBL/GenBank/DDBJ databases">
        <authorList>
            <person name="Jo J.-H."/>
            <person name="Im W.-T."/>
        </authorList>
    </citation>
    <scope>NUCLEOTIDE SEQUENCE [LARGE SCALE GENOMIC DNA]</scope>
    <source>
        <strain evidence="11 12">MA9</strain>
    </source>
</reference>
<name>A0ABS9U8C0_9BACL</name>
<dbReference type="InterPro" id="IPR013114">
    <property type="entry name" value="FabA_FabZ"/>
</dbReference>
<keyword evidence="7 10" id="KW-0443">Lipid metabolism</keyword>
<dbReference type="NCBIfam" id="NF000582">
    <property type="entry name" value="PRK00006.1"/>
    <property type="match status" value="1"/>
</dbReference>
<comment type="subcellular location">
    <subcellularLocation>
        <location evidence="2 10">Cytoplasm</location>
    </subcellularLocation>
</comment>
<evidence type="ECO:0000256" key="8">
    <source>
        <dbReference type="ARBA" id="ARBA00023239"/>
    </source>
</evidence>
<dbReference type="EMBL" id="JAKZFC010000001">
    <property type="protein sequence ID" value="MCH7320584.1"/>
    <property type="molecule type" value="Genomic_DNA"/>
</dbReference>
<dbReference type="GO" id="GO:0019171">
    <property type="term" value="F:(3R)-hydroxyacyl-[acyl-carrier-protein] dehydratase activity"/>
    <property type="evidence" value="ECO:0007669"/>
    <property type="project" value="UniProtKB-EC"/>
</dbReference>
<dbReference type="Proteomes" id="UP001316087">
    <property type="component" value="Unassembled WGS sequence"/>
</dbReference>
<evidence type="ECO:0000256" key="9">
    <source>
        <dbReference type="ARBA" id="ARBA00025049"/>
    </source>
</evidence>
<keyword evidence="12" id="KW-1185">Reference proteome</keyword>
<dbReference type="Gene3D" id="3.10.129.10">
    <property type="entry name" value="Hotdog Thioesterase"/>
    <property type="match status" value="1"/>
</dbReference>
<dbReference type="SUPFAM" id="SSF54637">
    <property type="entry name" value="Thioesterase/thiol ester dehydrase-isomerase"/>
    <property type="match status" value="1"/>
</dbReference>
<dbReference type="HAMAP" id="MF_00406">
    <property type="entry name" value="FabZ"/>
    <property type="match status" value="1"/>
</dbReference>
<evidence type="ECO:0000256" key="1">
    <source>
        <dbReference type="ARBA" id="ARBA00001055"/>
    </source>
</evidence>
<evidence type="ECO:0000313" key="12">
    <source>
        <dbReference type="Proteomes" id="UP001316087"/>
    </source>
</evidence>
<evidence type="ECO:0000256" key="2">
    <source>
        <dbReference type="ARBA" id="ARBA00004496"/>
    </source>
</evidence>
<comment type="similarity">
    <text evidence="3 10">Belongs to the thioester dehydratase family. FabZ subfamily.</text>
</comment>
<evidence type="ECO:0000256" key="3">
    <source>
        <dbReference type="ARBA" id="ARBA00009174"/>
    </source>
</evidence>
<evidence type="ECO:0000256" key="4">
    <source>
        <dbReference type="ARBA" id="ARBA00022490"/>
    </source>
</evidence>
<keyword evidence="5 10" id="KW-0444">Lipid biosynthesis</keyword>
<dbReference type="RefSeq" id="WP_241367598.1">
    <property type="nucleotide sequence ID" value="NZ_JAKZFC010000001.1"/>
</dbReference>
<dbReference type="InterPro" id="IPR029069">
    <property type="entry name" value="HotDog_dom_sf"/>
</dbReference>
<keyword evidence="8 10" id="KW-0456">Lyase</keyword>
<dbReference type="Pfam" id="PF07977">
    <property type="entry name" value="FabA"/>
    <property type="match status" value="1"/>
</dbReference>
<proteinExistence type="inferred from homology"/>
<accession>A0ABS9U8C0</accession>
<keyword evidence="4 10" id="KW-0963">Cytoplasm</keyword>
<evidence type="ECO:0000256" key="6">
    <source>
        <dbReference type="ARBA" id="ARBA00022556"/>
    </source>
</evidence>
<dbReference type="CDD" id="cd01288">
    <property type="entry name" value="FabZ"/>
    <property type="match status" value="1"/>
</dbReference>
<evidence type="ECO:0000256" key="5">
    <source>
        <dbReference type="ARBA" id="ARBA00022516"/>
    </source>
</evidence>